<accession>A0AAD3MEZ5</accession>
<proteinExistence type="predicted"/>
<protein>
    <submittedName>
        <fullName evidence="1">LIM homeobox transcription factor 1-beta isoform X1</fullName>
    </submittedName>
</protein>
<name>A0AAD3MEZ5_LATJO</name>
<evidence type="ECO:0000313" key="1">
    <source>
        <dbReference type="EMBL" id="GLD52687.1"/>
    </source>
</evidence>
<dbReference type="Proteomes" id="UP001279410">
    <property type="component" value="Unassembled WGS sequence"/>
</dbReference>
<comment type="caution">
    <text evidence="1">The sequence shown here is derived from an EMBL/GenBank/DDBJ whole genome shotgun (WGS) entry which is preliminary data.</text>
</comment>
<keyword evidence="2" id="KW-1185">Reference proteome</keyword>
<reference evidence="1" key="1">
    <citation type="submission" date="2022-08" db="EMBL/GenBank/DDBJ databases">
        <title>Genome sequencing of akame (Lates japonicus).</title>
        <authorList>
            <person name="Hashiguchi Y."/>
            <person name="Takahashi H."/>
        </authorList>
    </citation>
    <scope>NUCLEOTIDE SEQUENCE</scope>
    <source>
        <strain evidence="1">Kochi</strain>
    </source>
</reference>
<dbReference type="GO" id="GO:0003677">
    <property type="term" value="F:DNA binding"/>
    <property type="evidence" value="ECO:0007669"/>
    <property type="project" value="UniProtKB-KW"/>
</dbReference>
<evidence type="ECO:0000313" key="2">
    <source>
        <dbReference type="Proteomes" id="UP001279410"/>
    </source>
</evidence>
<gene>
    <name evidence="1" type="ORF">AKAME5_000554900</name>
</gene>
<keyword evidence="1" id="KW-0371">Homeobox</keyword>
<sequence length="70" mass="7521">MDIATGLVSLERLSAGEQSETCIMLDGIKIEDHPLRSGQATLGVMLAQAAASGMHIRRAVTDPDLWLETK</sequence>
<organism evidence="1 2">
    <name type="scientific">Lates japonicus</name>
    <name type="common">Japanese lates</name>
    <dbReference type="NCBI Taxonomy" id="270547"/>
    <lineage>
        <taxon>Eukaryota</taxon>
        <taxon>Metazoa</taxon>
        <taxon>Chordata</taxon>
        <taxon>Craniata</taxon>
        <taxon>Vertebrata</taxon>
        <taxon>Euteleostomi</taxon>
        <taxon>Actinopterygii</taxon>
        <taxon>Neopterygii</taxon>
        <taxon>Teleostei</taxon>
        <taxon>Neoteleostei</taxon>
        <taxon>Acanthomorphata</taxon>
        <taxon>Carangaria</taxon>
        <taxon>Carangaria incertae sedis</taxon>
        <taxon>Centropomidae</taxon>
        <taxon>Lates</taxon>
    </lineage>
</organism>
<dbReference type="EMBL" id="BRZM01000014">
    <property type="protein sequence ID" value="GLD52687.1"/>
    <property type="molecule type" value="Genomic_DNA"/>
</dbReference>
<keyword evidence="1" id="KW-0238">DNA-binding</keyword>
<dbReference type="AlphaFoldDB" id="A0AAD3MEZ5"/>